<dbReference type="PANTHER" id="PTHR43179">
    <property type="entry name" value="RHAMNOSYLTRANSFERASE WBBL"/>
    <property type="match status" value="1"/>
</dbReference>
<dbReference type="Gene3D" id="3.90.550.10">
    <property type="entry name" value="Spore Coat Polysaccharide Biosynthesis Protein SpsA, Chain A"/>
    <property type="match status" value="1"/>
</dbReference>
<dbReference type="EMBL" id="CP121646">
    <property type="protein sequence ID" value="WFU61636.1"/>
    <property type="molecule type" value="Genomic_DNA"/>
</dbReference>
<sequence>MNPLVDQCGEEELALAQLAPTTPSFITHSLCWRSAAFCANGDRPSAAERPLVTSGAPWTHSQLEIDRHSSCRLRVDMSMKTISKQKPSGAEYASLQTRFSRSDRTTFSGFVYDRADLGRRYTVDLLVDGEPYMSSLCDEFVTELADVGIGDARFGFTFNVQDQVSANAGIIEARLANIGTPVGAPIRCDVAAPEARWHRIGDIEWVGGLRFEGWLAQDIDEDIEILIAQRPVMTVKPTGWTNVARGGEFGVGRRIDFHLPEHFADGRMRGLSARTISGRSLISEPISFVAFDRGLEQTLADLGRWDSERLRGELFDRVLPASMPFHAYRGWKERFSPTTQSEQSDVVSEAAVVLIGDVRVDESIESLEAQRHSAWSAVSLPARAFSQFDPMAAREFVDGDAAGSAFFVFCLSGTILAEDALQRFADLFASEPGCDMVYGDVEVAAGAGAVWPLAFSAFDLERALEQGYGAYCFAVRREPAVEALRSATSLYDIFLCCAEPDRTYHLPGSIAALPRIDASAATSELVAASKAYFARAGIEANVEPRKAGLLPAVQVKRAVDWSERTTIIIPTRNRAELLKRCIETVMPAANETNARILVVDNSSTEPETLDYLDSLSAQEIDVISVEGPFNFAFINNAAVACVDTENICFLNNDVEALDDSWLAEMLWRLAAPDVGAVGAKLLWPSSVVQHGGVVLGANFSAAHAFNDRMDGDPGYGDLLQVAHECSAVTGACLLMRKRDFVAVGGMDEIRFPISFNDIDLCLKLRQLGKRIVFTPDAKLVHLESASRGRDSAPDRRARFRRELSILRAKWGEVLLDDPYYSPLLGLDSTPFSSLAWPPRSWKPRANLPPVSTAPPIGL</sequence>
<gene>
    <name evidence="2" type="ORF">QA636_29630</name>
</gene>
<evidence type="ECO:0000313" key="3">
    <source>
        <dbReference type="Proteomes" id="UP001221546"/>
    </source>
</evidence>
<dbReference type="Pfam" id="PF00535">
    <property type="entry name" value="Glycos_transf_2"/>
    <property type="match status" value="1"/>
</dbReference>
<dbReference type="Proteomes" id="UP001221546">
    <property type="component" value="Chromosome"/>
</dbReference>
<protein>
    <submittedName>
        <fullName evidence="2">Glycosyltransferase family 2 protein</fullName>
        <ecNumber evidence="2">2.4.-.-</ecNumber>
    </submittedName>
</protein>
<reference evidence="2 3" key="1">
    <citation type="submission" date="2023-04" db="EMBL/GenBank/DDBJ databases">
        <title>Australian commercial rhizobial inoculants.</title>
        <authorList>
            <person name="Kohlmeier M.G."/>
            <person name="O'Hara G.W."/>
            <person name="Colombi E."/>
            <person name="Ramsay J.P."/>
            <person name="Terpolilli J."/>
        </authorList>
    </citation>
    <scope>NUCLEOTIDE SEQUENCE [LARGE SCALE GENOMIC DNA]</scope>
    <source>
        <strain evidence="2 3">CB627</strain>
    </source>
</reference>
<dbReference type="GO" id="GO:0016757">
    <property type="term" value="F:glycosyltransferase activity"/>
    <property type="evidence" value="ECO:0007669"/>
    <property type="project" value="UniProtKB-KW"/>
</dbReference>
<dbReference type="CDD" id="cd04186">
    <property type="entry name" value="GT_2_like_c"/>
    <property type="match status" value="1"/>
</dbReference>
<proteinExistence type="predicted"/>
<dbReference type="SUPFAM" id="SSF53448">
    <property type="entry name" value="Nucleotide-diphospho-sugar transferases"/>
    <property type="match status" value="1"/>
</dbReference>
<organism evidence="2 3">
    <name type="scientific">Bradyrhizobium brasilense</name>
    <dbReference type="NCBI Taxonomy" id="1419277"/>
    <lineage>
        <taxon>Bacteria</taxon>
        <taxon>Pseudomonadati</taxon>
        <taxon>Pseudomonadota</taxon>
        <taxon>Alphaproteobacteria</taxon>
        <taxon>Hyphomicrobiales</taxon>
        <taxon>Nitrobacteraceae</taxon>
        <taxon>Bradyrhizobium</taxon>
    </lineage>
</organism>
<evidence type="ECO:0000259" key="1">
    <source>
        <dbReference type="Pfam" id="PF00535"/>
    </source>
</evidence>
<accession>A0ABY8JAZ4</accession>
<dbReference type="PANTHER" id="PTHR43179:SF7">
    <property type="entry name" value="RHAMNOSYLTRANSFERASE WBBL"/>
    <property type="match status" value="1"/>
</dbReference>
<feature type="domain" description="Glycosyltransferase 2-like" evidence="1">
    <location>
        <begin position="566"/>
        <end position="680"/>
    </location>
</feature>
<keyword evidence="2" id="KW-0808">Transferase</keyword>
<name>A0ABY8JAZ4_9BRAD</name>
<dbReference type="RefSeq" id="WP_244558970.1">
    <property type="nucleotide sequence ID" value="NZ_CP121646.1"/>
</dbReference>
<evidence type="ECO:0000313" key="2">
    <source>
        <dbReference type="EMBL" id="WFU61636.1"/>
    </source>
</evidence>
<keyword evidence="3" id="KW-1185">Reference proteome</keyword>
<dbReference type="EC" id="2.4.-.-" evidence="2"/>
<dbReference type="InterPro" id="IPR029044">
    <property type="entry name" value="Nucleotide-diphossugar_trans"/>
</dbReference>
<keyword evidence="2" id="KW-0328">Glycosyltransferase</keyword>
<dbReference type="InterPro" id="IPR001173">
    <property type="entry name" value="Glyco_trans_2-like"/>
</dbReference>